<evidence type="ECO:0000259" key="4">
    <source>
        <dbReference type="Pfam" id="PF00135"/>
    </source>
</evidence>
<dbReference type="InterPro" id="IPR002018">
    <property type="entry name" value="CarbesteraseB"/>
</dbReference>
<dbReference type="InterPro" id="IPR019826">
    <property type="entry name" value="Carboxylesterase_B_AS"/>
</dbReference>
<dbReference type="FunFam" id="3.40.50.1820:FF:000316">
    <property type="entry name" value="Carboxylic ester hydrolase"/>
    <property type="match status" value="1"/>
</dbReference>
<gene>
    <name evidence="5" type="ORF">K490DRAFT_33125</name>
</gene>
<keyword evidence="6" id="KW-1185">Reference proteome</keyword>
<evidence type="ECO:0000256" key="1">
    <source>
        <dbReference type="ARBA" id="ARBA00005964"/>
    </source>
</evidence>
<dbReference type="OrthoDB" id="408631at2759"/>
<dbReference type="PANTHER" id="PTHR11559">
    <property type="entry name" value="CARBOXYLESTERASE"/>
    <property type="match status" value="1"/>
</dbReference>
<sequence>MRILWSCVAVGLEISVFVGHTAAVQSIISLDYATYQGTSTSDGISQWLGIRYAAPPLGHLRFSAPEDPDTVDDVQQADQHGPTCLATGASSTDTSTSEDCLFLDVYAPSNATSDSKLPVFFWIQGGGFNSNSNANYNGRGLITASGMNMVVVTFNYRVGPYGFLASQEVLQDGSVNNGLKDQIKALKWVQKYIKQFGGDPEHVVVGGASAGAASVTFLLTAYGGRDDGLFHATAAESQSFGTMYTVSQSQFMYDNLVIRTNCASSADTLACLRSLNASTLQDYNFNSPYPGAQGAPLYMYSVTIDGDMVPDYTYRLFAEGKIIKVPTIFGDDLNGGTIFAPKNTNTIGDSDVFQHNQFPALTLSQVRSLNQLYPVEGTPEFPGAGRYWRQASDSYGQMRYTCPGLFCSTSLSDDCGIPSWNYLYSVHDPTSDANGYGVSHTIEVNAIFGPNNTNGGAPASYYTSNAGVVPVIQGYWTSFIRSYDPNKYRLPGTPKWERWNGAEQPRLVFNTGGNVTVNAVDNVTRERCSYLNNIGVSVKQ</sequence>
<proteinExistence type="inferred from homology"/>
<dbReference type="Gene3D" id="3.40.50.1820">
    <property type="entry name" value="alpha/beta hydrolase"/>
    <property type="match status" value="1"/>
</dbReference>
<feature type="chain" id="PRO_5040540717" description="Carboxylic ester hydrolase" evidence="3">
    <location>
        <begin position="24"/>
        <end position="540"/>
    </location>
</feature>
<dbReference type="EC" id="3.1.1.-" evidence="3"/>
<comment type="similarity">
    <text evidence="1 3">Belongs to the type-B carboxylesterase/lipase family.</text>
</comment>
<dbReference type="PROSITE" id="PS00122">
    <property type="entry name" value="CARBOXYLESTERASE_B_1"/>
    <property type="match status" value="1"/>
</dbReference>
<dbReference type="EMBL" id="ML978711">
    <property type="protein sequence ID" value="KAF2091790.1"/>
    <property type="molecule type" value="Genomic_DNA"/>
</dbReference>
<accession>A0A9P4HYV6</accession>
<dbReference type="AlphaFoldDB" id="A0A9P4HYV6"/>
<evidence type="ECO:0000313" key="6">
    <source>
        <dbReference type="Proteomes" id="UP000799776"/>
    </source>
</evidence>
<keyword evidence="3" id="KW-0732">Signal</keyword>
<dbReference type="InterPro" id="IPR019819">
    <property type="entry name" value="Carboxylesterase_B_CS"/>
</dbReference>
<evidence type="ECO:0000256" key="2">
    <source>
        <dbReference type="ARBA" id="ARBA00022801"/>
    </source>
</evidence>
<feature type="signal peptide" evidence="3">
    <location>
        <begin position="1"/>
        <end position="23"/>
    </location>
</feature>
<name>A0A9P4HYV6_9PEZI</name>
<keyword evidence="2 3" id="KW-0378">Hydrolase</keyword>
<protein>
    <recommendedName>
        <fullName evidence="3">Carboxylic ester hydrolase</fullName>
        <ecNumber evidence="3">3.1.1.-</ecNumber>
    </recommendedName>
</protein>
<dbReference type="SUPFAM" id="SSF53474">
    <property type="entry name" value="alpha/beta-Hydrolases"/>
    <property type="match status" value="1"/>
</dbReference>
<dbReference type="Pfam" id="PF00135">
    <property type="entry name" value="COesterase"/>
    <property type="match status" value="1"/>
</dbReference>
<evidence type="ECO:0000256" key="3">
    <source>
        <dbReference type="RuleBase" id="RU361235"/>
    </source>
</evidence>
<dbReference type="InterPro" id="IPR050309">
    <property type="entry name" value="Type-B_Carboxylest/Lipase"/>
</dbReference>
<dbReference type="PROSITE" id="PS00941">
    <property type="entry name" value="CARBOXYLESTERASE_B_2"/>
    <property type="match status" value="1"/>
</dbReference>
<comment type="caution">
    <text evidence="5">The sequence shown here is derived from an EMBL/GenBank/DDBJ whole genome shotgun (WGS) entry which is preliminary data.</text>
</comment>
<organism evidence="5 6">
    <name type="scientific">Saccharata proteae CBS 121410</name>
    <dbReference type="NCBI Taxonomy" id="1314787"/>
    <lineage>
        <taxon>Eukaryota</taxon>
        <taxon>Fungi</taxon>
        <taxon>Dikarya</taxon>
        <taxon>Ascomycota</taxon>
        <taxon>Pezizomycotina</taxon>
        <taxon>Dothideomycetes</taxon>
        <taxon>Dothideomycetes incertae sedis</taxon>
        <taxon>Botryosphaeriales</taxon>
        <taxon>Saccharataceae</taxon>
        <taxon>Saccharata</taxon>
    </lineage>
</organism>
<dbReference type="Proteomes" id="UP000799776">
    <property type="component" value="Unassembled WGS sequence"/>
</dbReference>
<feature type="domain" description="Carboxylesterase type B" evidence="4">
    <location>
        <begin position="35"/>
        <end position="514"/>
    </location>
</feature>
<reference evidence="5" key="1">
    <citation type="journal article" date="2020" name="Stud. Mycol.">
        <title>101 Dothideomycetes genomes: a test case for predicting lifestyles and emergence of pathogens.</title>
        <authorList>
            <person name="Haridas S."/>
            <person name="Albert R."/>
            <person name="Binder M."/>
            <person name="Bloem J."/>
            <person name="Labutti K."/>
            <person name="Salamov A."/>
            <person name="Andreopoulos B."/>
            <person name="Baker S."/>
            <person name="Barry K."/>
            <person name="Bills G."/>
            <person name="Bluhm B."/>
            <person name="Cannon C."/>
            <person name="Castanera R."/>
            <person name="Culley D."/>
            <person name="Daum C."/>
            <person name="Ezra D."/>
            <person name="Gonzalez J."/>
            <person name="Henrissat B."/>
            <person name="Kuo A."/>
            <person name="Liang C."/>
            <person name="Lipzen A."/>
            <person name="Lutzoni F."/>
            <person name="Magnuson J."/>
            <person name="Mondo S."/>
            <person name="Nolan M."/>
            <person name="Ohm R."/>
            <person name="Pangilinan J."/>
            <person name="Park H.-J."/>
            <person name="Ramirez L."/>
            <person name="Alfaro M."/>
            <person name="Sun H."/>
            <person name="Tritt A."/>
            <person name="Yoshinaga Y."/>
            <person name="Zwiers L.-H."/>
            <person name="Turgeon B."/>
            <person name="Goodwin S."/>
            <person name="Spatafora J."/>
            <person name="Crous P."/>
            <person name="Grigoriev I."/>
        </authorList>
    </citation>
    <scope>NUCLEOTIDE SEQUENCE</scope>
    <source>
        <strain evidence="5">CBS 121410</strain>
    </source>
</reference>
<dbReference type="GO" id="GO:0016787">
    <property type="term" value="F:hydrolase activity"/>
    <property type="evidence" value="ECO:0007669"/>
    <property type="project" value="UniProtKB-KW"/>
</dbReference>
<dbReference type="InterPro" id="IPR029058">
    <property type="entry name" value="AB_hydrolase_fold"/>
</dbReference>
<evidence type="ECO:0000313" key="5">
    <source>
        <dbReference type="EMBL" id="KAF2091790.1"/>
    </source>
</evidence>